<reference evidence="2 3" key="1">
    <citation type="submission" date="2023-09" db="EMBL/GenBank/DDBJ databases">
        <authorList>
            <person name="Golyshina O.V."/>
            <person name="Lunev E.A."/>
            <person name="Bargiela R."/>
            <person name="Gaines M.C."/>
            <person name="Daum B."/>
            <person name="Bale N.J."/>
            <person name="Koenen M."/>
            <person name="Sinninghe Damst J.S."/>
            <person name="Yakimov M."/>
            <person name="Golyshin P.N."/>
        </authorList>
    </citation>
    <scope>NUCLEOTIDE SEQUENCE [LARGE SCALE GENOMIC DNA]</scope>
    <source>
        <strain evidence="2 3">M1</strain>
    </source>
</reference>
<organism evidence="2 3">
    <name type="scientific">Oxyplasma meridianum</name>
    <dbReference type="NCBI Taxonomy" id="3073602"/>
    <lineage>
        <taxon>Archaea</taxon>
        <taxon>Methanobacteriati</taxon>
        <taxon>Thermoplasmatota</taxon>
        <taxon>Thermoplasmata</taxon>
        <taxon>Thermoplasmatales</taxon>
        <taxon>Thermoplasmataceae</taxon>
        <taxon>Oxyplasma</taxon>
    </lineage>
</organism>
<sequence>MASSLFFTRNFNEVVTREVVDQIKKNFHAEYGILPGKQQVMSWEGSINNLKNIISPGTAVFMELKFPIGLERADYLLMRHGEAKVIEVKGWKKYERVDKYTVRGDSDLHGDPCYQMENYVSKLNNFHSASSTIKFSGAVYMYQTTDGNECKILYNGKELENDLQALPYEPATCNDVMAIENGTFQVGRSLVNFVRCNMKSIMENASQSFLNSGFGLSTEQIFILRDIMKSLMEKDNRIFLISGGMGSGKTLLALNILFSSIEKGYGSLLAYRNNRLINTLRKVVGPKFSPLLVYYSTGAKANFRGLGERNFDQSKLQNVSIIIYDESQRMTRDVIKTCMKRQVTSVFFYDEDQILIGDEEGDRETFEKYAKETGRTVVKYNLDGFYRVNGGRKYEEFIKSIFSGNVSGIPEEYDFRTFDQIKPMLGYLESIKSQRPMGRVPKIALLASFTRSDGRKEKRRIFDPEIDWLMDEKTEYPSYWLGQRDPLKYCASIYGSQGFESDYIGLIWGEDLVWRNGWNIQPDKIMDKIGGGNSLKSLSKTDPKKAMKLLINRYRVMLTRGMKGTTVYFEDSETFRHIECIKNRAAILGQIS</sequence>
<dbReference type="GeneID" id="95968281"/>
<gene>
    <name evidence="2" type="ORF">OXIME_001543</name>
</gene>
<proteinExistence type="predicted"/>
<keyword evidence="3" id="KW-1185">Reference proteome</keyword>
<dbReference type="Proteomes" id="UP001451606">
    <property type="component" value="Chromosome"/>
</dbReference>
<evidence type="ECO:0000313" key="2">
    <source>
        <dbReference type="EMBL" id="WYY00951.1"/>
    </source>
</evidence>
<evidence type="ECO:0000259" key="1">
    <source>
        <dbReference type="Pfam" id="PF09848"/>
    </source>
</evidence>
<evidence type="ECO:0000313" key="3">
    <source>
        <dbReference type="Proteomes" id="UP001451606"/>
    </source>
</evidence>
<dbReference type="Pfam" id="PF09848">
    <property type="entry name" value="SLFN-g3_helicase"/>
    <property type="match status" value="1"/>
</dbReference>
<dbReference type="RefSeq" id="WP_393971274.1">
    <property type="nucleotide sequence ID" value="NZ_CP133772.1"/>
</dbReference>
<dbReference type="AlphaFoldDB" id="A0AAX4NJ94"/>
<accession>A0AAX4NJ94</accession>
<name>A0AAX4NJ94_9ARCH</name>
<feature type="domain" description="Schlafen group 3-like DNA/RNA helicase" evidence="1">
    <location>
        <begin position="237"/>
        <end position="571"/>
    </location>
</feature>
<dbReference type="EMBL" id="CP133772">
    <property type="protein sequence ID" value="WYY00951.1"/>
    <property type="molecule type" value="Genomic_DNA"/>
</dbReference>
<dbReference type="Gene3D" id="3.40.50.300">
    <property type="entry name" value="P-loop containing nucleotide triphosphate hydrolases"/>
    <property type="match status" value="1"/>
</dbReference>
<protein>
    <submittedName>
        <fullName evidence="2">DUF2075 domain-containing protein</fullName>
    </submittedName>
</protein>
<dbReference type="InterPro" id="IPR018647">
    <property type="entry name" value="SLFN_3-like_DNA/RNA_helicase"/>
</dbReference>
<dbReference type="InterPro" id="IPR027417">
    <property type="entry name" value="P-loop_NTPase"/>
</dbReference>
<dbReference type="SUPFAM" id="SSF52540">
    <property type="entry name" value="P-loop containing nucleoside triphosphate hydrolases"/>
    <property type="match status" value="1"/>
</dbReference>
<dbReference type="KEGG" id="omr:OXIME_001543"/>